<comment type="subcellular location">
    <subcellularLocation>
        <location evidence="1">Membrane</location>
        <topology evidence="1">Multi-pass membrane protein</topology>
    </subcellularLocation>
</comment>
<comment type="caution">
    <text evidence="8">The sequence shown here is derived from an EMBL/GenBank/DDBJ whole genome shotgun (WGS) entry which is preliminary data.</text>
</comment>
<dbReference type="InterPro" id="IPR017938">
    <property type="entry name" value="Riboflavin_synthase-like_b-brl"/>
</dbReference>
<sequence>MTDWHRFPDASLWQTWWYRHRETIGWMTAYALMNIVVFVLRYSRYPSDSCVSSWPAIAKGSAELVLLNCVLTLLTVSYGFLDRLRPSRRSFLWLARPLEKHQTLHMLTGSVVILMAVVHSIAWALIVHAARSCSESDWESSRFHHHPFLRDGESIAELMKRLPMWTGIVLLGCVLILLSFCLPCVRRRCFKAFAAVHVVVLVPFVGILLFHGVDQWSSRLQAPYWLLPPIALYLFEHRRRLSMNAGTVDVLGYGCTSDTISLTLAKPDRFTRRFKPGMFVYLQVPDVSRLEWHPFSVTSAPDDANVQLRLRIVGDWTKAVSEWLATPCSDRVVRLDGPFGTPSLAYQQYDHVMLVAAGMGITPFLSVLRHHLHLLRRPDHEGIRPRTLRLVWVLREAERAEWLVETLADFSDLTPLLATVDIQLFLTARSDDVSTASSNDLLRCFPGRPHWPSVVHVWLDSAPHEQSHALFVCGSHTVARALKQSVARVQQQQRRGLALYEETFT</sequence>
<accession>A0A8K1CCN6</accession>
<evidence type="ECO:0000313" key="9">
    <source>
        <dbReference type="Proteomes" id="UP000794436"/>
    </source>
</evidence>
<reference evidence="8" key="1">
    <citation type="submission" date="2019-03" db="EMBL/GenBank/DDBJ databases">
        <title>Long read genome sequence of the mycoparasitic Pythium oligandrum ATCC 38472 isolated from sugarbeet rhizosphere.</title>
        <authorList>
            <person name="Gaulin E."/>
        </authorList>
    </citation>
    <scope>NUCLEOTIDE SEQUENCE</scope>
    <source>
        <strain evidence="8">ATCC 38472_TT</strain>
    </source>
</reference>
<protein>
    <recommendedName>
        <fullName evidence="7">FAD-binding FR-type domain-containing protein</fullName>
    </recommendedName>
</protein>
<keyword evidence="4" id="KW-0560">Oxidoreductase</keyword>
<dbReference type="GO" id="GO:0016491">
    <property type="term" value="F:oxidoreductase activity"/>
    <property type="evidence" value="ECO:0007669"/>
    <property type="project" value="UniProtKB-KW"/>
</dbReference>
<dbReference type="PANTHER" id="PTHR11972:SF153">
    <property type="entry name" value="SUPEROXIDE-GENERATING NADPH OXIDASE HEAVY CHAIN SUBUNIT A"/>
    <property type="match status" value="1"/>
</dbReference>
<evidence type="ECO:0000256" key="6">
    <source>
        <dbReference type="SAM" id="Phobius"/>
    </source>
</evidence>
<feature type="transmembrane region" description="Helical" evidence="6">
    <location>
        <begin position="62"/>
        <end position="81"/>
    </location>
</feature>
<proteinExistence type="predicted"/>
<dbReference type="InterPro" id="IPR039261">
    <property type="entry name" value="FNR_nucleotide-bd"/>
</dbReference>
<dbReference type="Pfam" id="PF01794">
    <property type="entry name" value="Ferric_reduct"/>
    <property type="match status" value="1"/>
</dbReference>
<evidence type="ECO:0000313" key="8">
    <source>
        <dbReference type="EMBL" id="TMW60906.1"/>
    </source>
</evidence>
<evidence type="ECO:0000256" key="3">
    <source>
        <dbReference type="ARBA" id="ARBA00022989"/>
    </source>
</evidence>
<feature type="domain" description="FAD-binding FR-type" evidence="7">
    <location>
        <begin position="238"/>
        <end position="345"/>
    </location>
</feature>
<keyword evidence="2 6" id="KW-0812">Transmembrane</keyword>
<dbReference type="SFLD" id="SFLDG01168">
    <property type="entry name" value="Ferric_reductase_subgroup_(FRE"/>
    <property type="match status" value="1"/>
</dbReference>
<dbReference type="Pfam" id="PF08022">
    <property type="entry name" value="FAD_binding_8"/>
    <property type="match status" value="1"/>
</dbReference>
<feature type="transmembrane region" description="Helical" evidence="6">
    <location>
        <begin position="192"/>
        <end position="210"/>
    </location>
</feature>
<dbReference type="PROSITE" id="PS51384">
    <property type="entry name" value="FAD_FR"/>
    <property type="match status" value="1"/>
</dbReference>
<name>A0A8K1CCN6_PYTOL</name>
<dbReference type="InterPro" id="IPR013130">
    <property type="entry name" value="Fe3_Rdtase_TM_dom"/>
</dbReference>
<gene>
    <name evidence="8" type="ORF">Poli38472_000948</name>
</gene>
<evidence type="ECO:0000256" key="5">
    <source>
        <dbReference type="ARBA" id="ARBA00023136"/>
    </source>
</evidence>
<dbReference type="PANTHER" id="PTHR11972">
    <property type="entry name" value="NADPH OXIDASE"/>
    <property type="match status" value="1"/>
</dbReference>
<dbReference type="SFLD" id="SFLDS00052">
    <property type="entry name" value="Ferric_Reductase_Domain"/>
    <property type="match status" value="1"/>
</dbReference>
<dbReference type="InterPro" id="IPR013121">
    <property type="entry name" value="Fe_red_NAD-bd_6"/>
</dbReference>
<evidence type="ECO:0000256" key="2">
    <source>
        <dbReference type="ARBA" id="ARBA00022692"/>
    </source>
</evidence>
<dbReference type="InterPro" id="IPR050369">
    <property type="entry name" value="RBOH/FRE"/>
</dbReference>
<dbReference type="InterPro" id="IPR013112">
    <property type="entry name" value="FAD-bd_8"/>
</dbReference>
<dbReference type="InterPro" id="IPR017927">
    <property type="entry name" value="FAD-bd_FR_type"/>
</dbReference>
<dbReference type="AlphaFoldDB" id="A0A8K1CCN6"/>
<keyword evidence="9" id="KW-1185">Reference proteome</keyword>
<dbReference type="Gene3D" id="2.40.30.10">
    <property type="entry name" value="Translation factors"/>
    <property type="match status" value="1"/>
</dbReference>
<evidence type="ECO:0000256" key="1">
    <source>
        <dbReference type="ARBA" id="ARBA00004141"/>
    </source>
</evidence>
<feature type="transmembrane region" description="Helical" evidence="6">
    <location>
        <begin position="164"/>
        <end position="185"/>
    </location>
</feature>
<dbReference type="CDD" id="cd06186">
    <property type="entry name" value="NOX_Duox_like_FAD_NADP"/>
    <property type="match status" value="1"/>
</dbReference>
<dbReference type="GO" id="GO:0005886">
    <property type="term" value="C:plasma membrane"/>
    <property type="evidence" value="ECO:0007669"/>
    <property type="project" value="TreeGrafter"/>
</dbReference>
<evidence type="ECO:0000256" key="4">
    <source>
        <dbReference type="ARBA" id="ARBA00023002"/>
    </source>
</evidence>
<keyword evidence="3 6" id="KW-1133">Transmembrane helix</keyword>
<feature type="transmembrane region" description="Helical" evidence="6">
    <location>
        <begin position="102"/>
        <end position="126"/>
    </location>
</feature>
<dbReference type="Gene3D" id="3.40.50.80">
    <property type="entry name" value="Nucleotide-binding domain of ferredoxin-NADP reductase (FNR) module"/>
    <property type="match status" value="1"/>
</dbReference>
<evidence type="ECO:0000259" key="7">
    <source>
        <dbReference type="PROSITE" id="PS51384"/>
    </source>
</evidence>
<dbReference type="EMBL" id="SPLM01000108">
    <property type="protein sequence ID" value="TMW60906.1"/>
    <property type="molecule type" value="Genomic_DNA"/>
</dbReference>
<organism evidence="8 9">
    <name type="scientific">Pythium oligandrum</name>
    <name type="common">Mycoparasitic fungus</name>
    <dbReference type="NCBI Taxonomy" id="41045"/>
    <lineage>
        <taxon>Eukaryota</taxon>
        <taxon>Sar</taxon>
        <taxon>Stramenopiles</taxon>
        <taxon>Oomycota</taxon>
        <taxon>Peronosporomycetes</taxon>
        <taxon>Pythiales</taxon>
        <taxon>Pythiaceae</taxon>
        <taxon>Pythium</taxon>
    </lineage>
</organism>
<dbReference type="Pfam" id="PF08030">
    <property type="entry name" value="NAD_binding_6"/>
    <property type="match status" value="1"/>
</dbReference>
<dbReference type="SUPFAM" id="SSF52343">
    <property type="entry name" value="Ferredoxin reductase-like, C-terminal NADP-linked domain"/>
    <property type="match status" value="1"/>
</dbReference>
<dbReference type="OrthoDB" id="167398at2759"/>
<dbReference type="Proteomes" id="UP000794436">
    <property type="component" value="Unassembled WGS sequence"/>
</dbReference>
<dbReference type="SUPFAM" id="SSF63380">
    <property type="entry name" value="Riboflavin synthase domain-like"/>
    <property type="match status" value="1"/>
</dbReference>
<keyword evidence="5 6" id="KW-0472">Membrane</keyword>
<feature type="transmembrane region" description="Helical" evidence="6">
    <location>
        <begin position="24"/>
        <end position="42"/>
    </location>
</feature>